<evidence type="ECO:0008006" key="2">
    <source>
        <dbReference type="Google" id="ProtNLM"/>
    </source>
</evidence>
<name>A0A3B0X713_9ZZZZ</name>
<dbReference type="InterPro" id="IPR018247">
    <property type="entry name" value="EF_Hand_1_Ca_BS"/>
</dbReference>
<reference evidence="1" key="1">
    <citation type="submission" date="2018-06" db="EMBL/GenBank/DDBJ databases">
        <authorList>
            <person name="Zhirakovskaya E."/>
        </authorList>
    </citation>
    <scope>NUCLEOTIDE SEQUENCE</scope>
</reference>
<dbReference type="InterPro" id="IPR002105">
    <property type="entry name" value="Dockerin_1_rpt"/>
</dbReference>
<dbReference type="PROSITE" id="PS00018">
    <property type="entry name" value="EF_HAND_1"/>
    <property type="match status" value="1"/>
</dbReference>
<organism evidence="1">
    <name type="scientific">hydrothermal vent metagenome</name>
    <dbReference type="NCBI Taxonomy" id="652676"/>
    <lineage>
        <taxon>unclassified sequences</taxon>
        <taxon>metagenomes</taxon>
        <taxon>ecological metagenomes</taxon>
    </lineage>
</organism>
<dbReference type="Pfam" id="PF00404">
    <property type="entry name" value="Dockerin_1"/>
    <property type="match status" value="1"/>
</dbReference>
<dbReference type="NCBIfam" id="NF041940">
    <property type="entry name" value="choice_anch_X"/>
    <property type="match status" value="1"/>
</dbReference>
<evidence type="ECO:0000313" key="1">
    <source>
        <dbReference type="EMBL" id="VAW52546.1"/>
    </source>
</evidence>
<protein>
    <recommendedName>
        <fullName evidence="2">Dockerin domain-containing protein</fullName>
    </recommendedName>
</protein>
<dbReference type="InterPro" id="IPR036439">
    <property type="entry name" value="Dockerin_dom_sf"/>
</dbReference>
<dbReference type="GO" id="GO:0004553">
    <property type="term" value="F:hydrolase activity, hydrolyzing O-glycosyl compounds"/>
    <property type="evidence" value="ECO:0007669"/>
    <property type="project" value="InterPro"/>
</dbReference>
<dbReference type="AlphaFoldDB" id="A0A3B0X713"/>
<dbReference type="GO" id="GO:0000272">
    <property type="term" value="P:polysaccharide catabolic process"/>
    <property type="evidence" value="ECO:0007669"/>
    <property type="project" value="InterPro"/>
</dbReference>
<gene>
    <name evidence="1" type="ORF">MNBD_GAMMA06-633</name>
</gene>
<dbReference type="EMBL" id="UOFD01000048">
    <property type="protein sequence ID" value="VAW52546.1"/>
    <property type="molecule type" value="Genomic_DNA"/>
</dbReference>
<dbReference type="Gene3D" id="1.10.1330.10">
    <property type="entry name" value="Dockerin domain"/>
    <property type="match status" value="1"/>
</dbReference>
<proteinExistence type="predicted"/>
<dbReference type="SUPFAM" id="SSF63446">
    <property type="entry name" value="Type I dockerin domain"/>
    <property type="match status" value="1"/>
</dbReference>
<accession>A0A3B0X713</accession>
<sequence length="564" mass="59157">MFRIIFLFVIGLGSLSLFAQQDLNVPLGNQMYDVFELTTTASTQTLSIEVNASSLTMDIYTSTNPVDVTIIDASGTTVPPANINNFTVAATEVPPLGAALFAEGVHTQVNIDDPVSGTWLVNISLPAGASALTGTMTTIQTGGLQVGAIVSRTTYNVGEPVVLAIAAYNAGAAVLSAVAEANVYQEGTELTPQTVVLLDDGLVPDTLSGDGLYTGQISGLPVGDYLVEAVLQSGALKAASAAQFEVIPVMGIITNNVTDAGVDTNADGMFERIDVSFEVDISVAGTYSLLAELKLGSETISKGTQVTFPVGLSVQALSFSTEDIKKRLNGDGPYEISDVRLIKTAIADGSQPTRLVDRRNDLGLTQFYQLSQFQRPLTLILEEGFTEIGVDTNGNGKFDTLDFTFLVDALVAGQYTWGASIKAPDGTTIATVSQVGSLSAGGLFRFPLSFDGATIGAAGFDGPYLLGDIGVYGPPDAAAARFKMGETVGYSASEFEGFIVAITGDFNGDDCVDRADYQILIADVRNQESNNLEYDLNNDGVVNRADARTLVGLFTNPRGAACIP</sequence>